<accession>A0A3G9G645</accession>
<dbReference type="OrthoDB" id="7173992at2"/>
<dbReference type="EMBL" id="AP018827">
    <property type="protein sequence ID" value="BBF80474.1"/>
    <property type="molecule type" value="Genomic_DNA"/>
</dbReference>
<evidence type="ECO:0008006" key="3">
    <source>
        <dbReference type="Google" id="ProtNLM"/>
    </source>
</evidence>
<dbReference type="InterPro" id="IPR007420">
    <property type="entry name" value="DUF465"/>
</dbReference>
<organism evidence="1 2">
    <name type="scientific">Asticcacaulis excentricus</name>
    <dbReference type="NCBI Taxonomy" id="78587"/>
    <lineage>
        <taxon>Bacteria</taxon>
        <taxon>Pseudomonadati</taxon>
        <taxon>Pseudomonadota</taxon>
        <taxon>Alphaproteobacteria</taxon>
        <taxon>Caulobacterales</taxon>
        <taxon>Caulobacteraceae</taxon>
        <taxon>Asticcacaulis</taxon>
    </lineage>
</organism>
<dbReference type="Gene3D" id="6.10.280.50">
    <property type="match status" value="1"/>
</dbReference>
<reference evidence="2" key="1">
    <citation type="journal article" date="2017" name="Biotechnol. Biofuels">
        <title>Evaluation of environmental bacterial communities as a factor affecting the growth of duckweed Lemna minor.</title>
        <authorList>
            <person name="Ishizawa H."/>
            <person name="Kuroda M."/>
            <person name="Morikawa M."/>
            <person name="Ike M."/>
        </authorList>
    </citation>
    <scope>NUCLEOTIDE SEQUENCE [LARGE SCALE GENOMIC DNA]</scope>
    <source>
        <strain evidence="2">M6</strain>
    </source>
</reference>
<dbReference type="Proteomes" id="UP000278756">
    <property type="component" value="Chromosome 1"/>
</dbReference>
<proteinExistence type="predicted"/>
<sequence>MSIEARVRELDHRHQVLKDTIARESRSPSADSLYLKELKRKKLKLKDEIDTIKATLRQERTYETLQ</sequence>
<evidence type="ECO:0000313" key="1">
    <source>
        <dbReference type="EMBL" id="BBF80474.1"/>
    </source>
</evidence>
<dbReference type="OMA" id="MAFLHHR"/>
<dbReference type="AlphaFoldDB" id="A0A3G9G645"/>
<reference evidence="2" key="2">
    <citation type="journal article" date="2017" name="Plant Physiol. Biochem.">
        <title>Differential oxidative and antioxidative response of duckweed Lemna minor toward plant growth promoting/inhibiting bacteria.</title>
        <authorList>
            <person name="Ishizawa H."/>
            <person name="Kuroda M."/>
            <person name="Morikawa M."/>
            <person name="Ike M."/>
        </authorList>
    </citation>
    <scope>NUCLEOTIDE SEQUENCE [LARGE SCALE GENOMIC DNA]</scope>
    <source>
        <strain evidence="2">M6</strain>
    </source>
</reference>
<gene>
    <name evidence="1" type="ORF">EM6_1058</name>
</gene>
<protein>
    <recommendedName>
        <fullName evidence="3">DUF465 domain-containing protein</fullName>
    </recommendedName>
</protein>
<dbReference type="RefSeq" id="WP_013479202.1">
    <property type="nucleotide sequence ID" value="NZ_AP018827.1"/>
</dbReference>
<evidence type="ECO:0000313" key="2">
    <source>
        <dbReference type="Proteomes" id="UP000278756"/>
    </source>
</evidence>
<name>A0A3G9G645_9CAUL</name>
<dbReference type="InterPro" id="IPR038444">
    <property type="entry name" value="DUF465_sf"/>
</dbReference>
<dbReference type="Pfam" id="PF04325">
    <property type="entry name" value="DUF465"/>
    <property type="match status" value="1"/>
</dbReference>